<dbReference type="Proteomes" id="UP000324222">
    <property type="component" value="Unassembled WGS sequence"/>
</dbReference>
<protein>
    <submittedName>
        <fullName evidence="1">Uncharacterized protein</fullName>
    </submittedName>
</protein>
<accession>A0A5B7CQH5</accession>
<keyword evidence="2" id="KW-1185">Reference proteome</keyword>
<organism evidence="1 2">
    <name type="scientific">Portunus trituberculatus</name>
    <name type="common">Swimming crab</name>
    <name type="synonym">Neptunus trituberculatus</name>
    <dbReference type="NCBI Taxonomy" id="210409"/>
    <lineage>
        <taxon>Eukaryota</taxon>
        <taxon>Metazoa</taxon>
        <taxon>Ecdysozoa</taxon>
        <taxon>Arthropoda</taxon>
        <taxon>Crustacea</taxon>
        <taxon>Multicrustacea</taxon>
        <taxon>Malacostraca</taxon>
        <taxon>Eumalacostraca</taxon>
        <taxon>Eucarida</taxon>
        <taxon>Decapoda</taxon>
        <taxon>Pleocyemata</taxon>
        <taxon>Brachyura</taxon>
        <taxon>Eubrachyura</taxon>
        <taxon>Portunoidea</taxon>
        <taxon>Portunidae</taxon>
        <taxon>Portuninae</taxon>
        <taxon>Portunus</taxon>
    </lineage>
</organism>
<name>A0A5B7CQH5_PORTR</name>
<proteinExistence type="predicted"/>
<evidence type="ECO:0000313" key="1">
    <source>
        <dbReference type="EMBL" id="MPC09733.1"/>
    </source>
</evidence>
<reference evidence="1 2" key="1">
    <citation type="submission" date="2019-05" db="EMBL/GenBank/DDBJ databases">
        <title>Another draft genome of Portunus trituberculatus and its Hox gene families provides insights of decapod evolution.</title>
        <authorList>
            <person name="Jeong J.-H."/>
            <person name="Song I."/>
            <person name="Kim S."/>
            <person name="Choi T."/>
            <person name="Kim D."/>
            <person name="Ryu S."/>
            <person name="Kim W."/>
        </authorList>
    </citation>
    <scope>NUCLEOTIDE SEQUENCE [LARGE SCALE GENOMIC DNA]</scope>
    <source>
        <tissue evidence="1">Muscle</tissue>
    </source>
</reference>
<dbReference type="EMBL" id="VSRR010000082">
    <property type="protein sequence ID" value="MPC09733.1"/>
    <property type="molecule type" value="Genomic_DNA"/>
</dbReference>
<gene>
    <name evidence="1" type="ORF">E2C01_002352</name>
</gene>
<comment type="caution">
    <text evidence="1">The sequence shown here is derived from an EMBL/GenBank/DDBJ whole genome shotgun (WGS) entry which is preliminary data.</text>
</comment>
<sequence length="95" mass="10391">MYRKPRCSGCWRRPVLHRLGFHNQTASSSLLTLASSLRRCSTGGIQSTSSSRVCLKLESLQVHKSQASPYSWSLITAAAATSSHCCSRCLRPAHA</sequence>
<evidence type="ECO:0000313" key="2">
    <source>
        <dbReference type="Proteomes" id="UP000324222"/>
    </source>
</evidence>
<dbReference type="AlphaFoldDB" id="A0A5B7CQH5"/>